<gene>
    <name evidence="2" type="ORF">GCM10018785_65650</name>
</gene>
<accession>A0A919A6J2</accession>
<dbReference type="AlphaFoldDB" id="A0A919A6J2"/>
<evidence type="ECO:0000256" key="1">
    <source>
        <dbReference type="SAM" id="MobiDB-lite"/>
    </source>
</evidence>
<dbReference type="EMBL" id="BNBT01000162">
    <property type="protein sequence ID" value="GHE89352.1"/>
    <property type="molecule type" value="Genomic_DNA"/>
</dbReference>
<comment type="caution">
    <text evidence="2">The sequence shown here is derived from an EMBL/GenBank/DDBJ whole genome shotgun (WGS) entry which is preliminary data.</text>
</comment>
<protein>
    <submittedName>
        <fullName evidence="2">Uncharacterized protein</fullName>
    </submittedName>
</protein>
<name>A0A919A6J2_9ACTN</name>
<evidence type="ECO:0000313" key="2">
    <source>
        <dbReference type="EMBL" id="GHE89352.1"/>
    </source>
</evidence>
<organism evidence="2 3">
    <name type="scientific">Streptomyces longispororuber</name>
    <dbReference type="NCBI Taxonomy" id="68230"/>
    <lineage>
        <taxon>Bacteria</taxon>
        <taxon>Bacillati</taxon>
        <taxon>Actinomycetota</taxon>
        <taxon>Actinomycetes</taxon>
        <taxon>Kitasatosporales</taxon>
        <taxon>Streptomycetaceae</taxon>
        <taxon>Streptomyces</taxon>
    </lineage>
</organism>
<dbReference type="Proteomes" id="UP000608024">
    <property type="component" value="Unassembled WGS sequence"/>
</dbReference>
<sequence>MNWASQISAARKSGKIPHTQELRGRQTHRGYEIKLVDTPAWRLVELPPITVPTRLTQPHTVVAALQEQPHRMELTRSVCSRALRIIQALVTATESKGHTAALGPTPGAPPPRHRRQAAPQFTITAQDESIGFLVLQEQDHRKHVPTEKELADVKKHTWMRIPRFDYTPANRLRLILRGGTTHRGSECADIPNRPLEDQLAEVVQEVDLRGEAAEVDRHADQKAQEAAQRHSGTAALGKCQT</sequence>
<feature type="region of interest" description="Disordered" evidence="1">
    <location>
        <begin position="96"/>
        <end position="115"/>
    </location>
</feature>
<feature type="region of interest" description="Disordered" evidence="1">
    <location>
        <begin position="221"/>
        <end position="241"/>
    </location>
</feature>
<reference evidence="2" key="1">
    <citation type="journal article" date="2014" name="Int. J. Syst. Evol. Microbiol.">
        <title>Complete genome sequence of Corynebacterium casei LMG S-19264T (=DSM 44701T), isolated from a smear-ripened cheese.</title>
        <authorList>
            <consortium name="US DOE Joint Genome Institute (JGI-PGF)"/>
            <person name="Walter F."/>
            <person name="Albersmeier A."/>
            <person name="Kalinowski J."/>
            <person name="Ruckert C."/>
        </authorList>
    </citation>
    <scope>NUCLEOTIDE SEQUENCE</scope>
    <source>
        <strain evidence="2">JCM 4784</strain>
    </source>
</reference>
<evidence type="ECO:0000313" key="3">
    <source>
        <dbReference type="Proteomes" id="UP000608024"/>
    </source>
</evidence>
<keyword evidence="3" id="KW-1185">Reference proteome</keyword>
<proteinExistence type="predicted"/>
<reference evidence="2" key="2">
    <citation type="submission" date="2020-09" db="EMBL/GenBank/DDBJ databases">
        <authorList>
            <person name="Sun Q."/>
            <person name="Ohkuma M."/>
        </authorList>
    </citation>
    <scope>NUCLEOTIDE SEQUENCE</scope>
    <source>
        <strain evidence="2">JCM 4784</strain>
    </source>
</reference>